<proteinExistence type="predicted"/>
<feature type="compositionally biased region" description="Low complexity" evidence="1">
    <location>
        <begin position="252"/>
        <end position="268"/>
    </location>
</feature>
<evidence type="ECO:0000313" key="3">
    <source>
        <dbReference type="Proteomes" id="UP000054477"/>
    </source>
</evidence>
<feature type="region of interest" description="Disordered" evidence="1">
    <location>
        <begin position="197"/>
        <end position="225"/>
    </location>
</feature>
<feature type="compositionally biased region" description="Low complexity" evidence="1">
    <location>
        <begin position="339"/>
        <end position="364"/>
    </location>
</feature>
<organism evidence="2 3">
    <name type="scientific">Laccaria amethystina LaAM-08-1</name>
    <dbReference type="NCBI Taxonomy" id="1095629"/>
    <lineage>
        <taxon>Eukaryota</taxon>
        <taxon>Fungi</taxon>
        <taxon>Dikarya</taxon>
        <taxon>Basidiomycota</taxon>
        <taxon>Agaricomycotina</taxon>
        <taxon>Agaricomycetes</taxon>
        <taxon>Agaricomycetidae</taxon>
        <taxon>Agaricales</taxon>
        <taxon>Agaricineae</taxon>
        <taxon>Hydnangiaceae</taxon>
        <taxon>Laccaria</taxon>
    </lineage>
</organism>
<feature type="region of interest" description="Disordered" evidence="1">
    <location>
        <begin position="241"/>
        <end position="303"/>
    </location>
</feature>
<evidence type="ECO:0000313" key="2">
    <source>
        <dbReference type="EMBL" id="KIK08139.1"/>
    </source>
</evidence>
<reference evidence="3" key="2">
    <citation type="submission" date="2015-01" db="EMBL/GenBank/DDBJ databases">
        <title>Evolutionary Origins and Diversification of the Mycorrhizal Mutualists.</title>
        <authorList>
            <consortium name="DOE Joint Genome Institute"/>
            <consortium name="Mycorrhizal Genomics Consortium"/>
            <person name="Kohler A."/>
            <person name="Kuo A."/>
            <person name="Nagy L.G."/>
            <person name="Floudas D."/>
            <person name="Copeland A."/>
            <person name="Barry K.W."/>
            <person name="Cichocki N."/>
            <person name="Veneault-Fourrey C."/>
            <person name="LaButti K."/>
            <person name="Lindquist E.A."/>
            <person name="Lipzen A."/>
            <person name="Lundell T."/>
            <person name="Morin E."/>
            <person name="Murat C."/>
            <person name="Riley R."/>
            <person name="Ohm R."/>
            <person name="Sun H."/>
            <person name="Tunlid A."/>
            <person name="Henrissat B."/>
            <person name="Grigoriev I.V."/>
            <person name="Hibbett D.S."/>
            <person name="Martin F."/>
        </authorList>
    </citation>
    <scope>NUCLEOTIDE SEQUENCE [LARGE SCALE GENOMIC DNA]</scope>
    <source>
        <strain evidence="3">LaAM-08-1</strain>
    </source>
</reference>
<dbReference type="EMBL" id="KN838543">
    <property type="protein sequence ID" value="KIK08139.1"/>
    <property type="molecule type" value="Genomic_DNA"/>
</dbReference>
<keyword evidence="3" id="KW-1185">Reference proteome</keyword>
<evidence type="ECO:0000256" key="1">
    <source>
        <dbReference type="SAM" id="MobiDB-lite"/>
    </source>
</evidence>
<dbReference type="HOGENOM" id="CLU_045422_0_0_1"/>
<feature type="compositionally biased region" description="Basic and acidic residues" evidence="1">
    <location>
        <begin position="7"/>
        <end position="18"/>
    </location>
</feature>
<accession>A0A0C9Y2P8</accession>
<feature type="region of interest" description="Disordered" evidence="1">
    <location>
        <begin position="117"/>
        <end position="169"/>
    </location>
</feature>
<dbReference type="Proteomes" id="UP000054477">
    <property type="component" value="Unassembled WGS sequence"/>
</dbReference>
<sequence>MNNSIYFHRDHESRHEHQSSPPVVLQVPNVFIVPPEEDHSPIWCCFDAAQPSQTFSRLVEEEIEFLDSDSVHGNANPHQAGETRSIVDALMSDEFADNYNDTDSEFDREADQDLYQSETTGHTQYSRLPRDAAEDSDVIEVVKVGRSRRQTKDEDQIPEPIKTKRSNTFRARASKAFRSLRGSLRASKPLAQDIFVSAPSNSQIQPDEEQGSSSYPRPRTPTMSRRSSVILSQLFSAPSLKSRSSTSSFDDPANSIAPGSPSAPSFPSCTHLSTSRRASIYQEENRDLQSRAPSPCLSTASHKTTNRRFSMLNLQKLFSFSSTSRAATPSSDDTEYIPSSSRVPSATSSESTTSGPQTPTSTEEAFPTRLASLEKKQSVAFDLQSGSQSDVAVGSNLRLAMHAFDSDPFRAVGFEGESDPATTPTQMHYKVDDSGLGMGQGDMSLEMRLDSLHFDSLSFDADHFNISLSH</sequence>
<gene>
    <name evidence="2" type="ORF">K443DRAFT_672622</name>
</gene>
<feature type="region of interest" description="Disordered" evidence="1">
    <location>
        <begin position="1"/>
        <end position="21"/>
    </location>
</feature>
<feature type="compositionally biased region" description="Low complexity" evidence="1">
    <location>
        <begin position="212"/>
        <end position="225"/>
    </location>
</feature>
<dbReference type="OrthoDB" id="3066311at2759"/>
<feature type="region of interest" description="Disordered" evidence="1">
    <location>
        <begin position="323"/>
        <end position="366"/>
    </location>
</feature>
<dbReference type="AlphaFoldDB" id="A0A0C9Y2P8"/>
<name>A0A0C9Y2P8_9AGAR</name>
<protein>
    <submittedName>
        <fullName evidence="2">Unplaced genomic scaffold K443scaffold_8, whole genome shotgun sequence</fullName>
    </submittedName>
</protein>
<reference evidence="2 3" key="1">
    <citation type="submission" date="2014-04" db="EMBL/GenBank/DDBJ databases">
        <authorList>
            <consortium name="DOE Joint Genome Institute"/>
            <person name="Kuo A."/>
            <person name="Kohler A."/>
            <person name="Nagy L.G."/>
            <person name="Floudas D."/>
            <person name="Copeland A."/>
            <person name="Barry K.W."/>
            <person name="Cichocki N."/>
            <person name="Veneault-Fourrey C."/>
            <person name="LaButti K."/>
            <person name="Lindquist E.A."/>
            <person name="Lipzen A."/>
            <person name="Lundell T."/>
            <person name="Morin E."/>
            <person name="Murat C."/>
            <person name="Sun H."/>
            <person name="Tunlid A."/>
            <person name="Henrissat B."/>
            <person name="Grigoriev I.V."/>
            <person name="Hibbett D.S."/>
            <person name="Martin F."/>
            <person name="Nordberg H.P."/>
            <person name="Cantor M.N."/>
            <person name="Hua S.X."/>
        </authorList>
    </citation>
    <scope>NUCLEOTIDE SEQUENCE [LARGE SCALE GENOMIC DNA]</scope>
    <source>
        <strain evidence="2 3">LaAM-08-1</strain>
    </source>
</reference>
<feature type="compositionally biased region" description="Polar residues" evidence="1">
    <location>
        <begin position="117"/>
        <end position="126"/>
    </location>
</feature>